<dbReference type="PROSITE" id="PS50977">
    <property type="entry name" value="HTH_TETR_2"/>
    <property type="match status" value="1"/>
</dbReference>
<dbReference type="InterPro" id="IPR001647">
    <property type="entry name" value="HTH_TetR"/>
</dbReference>
<organism evidence="6 7">
    <name type="scientific">Nocardia nova SH22a</name>
    <dbReference type="NCBI Taxonomy" id="1415166"/>
    <lineage>
        <taxon>Bacteria</taxon>
        <taxon>Bacillati</taxon>
        <taxon>Actinomycetota</taxon>
        <taxon>Actinomycetes</taxon>
        <taxon>Mycobacteriales</taxon>
        <taxon>Nocardiaceae</taxon>
        <taxon>Nocardia</taxon>
    </lineage>
</organism>
<reference evidence="6 7" key="1">
    <citation type="journal article" date="2014" name="Appl. Environ. Microbiol.">
        <title>Insights into the Microbial Degradation of Rubber and Gutta-Percha by Analysis of the Complete Genome of Nocardia nova SH22a.</title>
        <authorList>
            <person name="Luo Q."/>
            <person name="Hiessl S."/>
            <person name="Poehlein A."/>
            <person name="Daniel R."/>
            <person name="Steinbuchel A."/>
        </authorList>
    </citation>
    <scope>NUCLEOTIDE SEQUENCE [LARGE SCALE GENOMIC DNA]</scope>
    <source>
        <strain evidence="6">SH22a</strain>
    </source>
</reference>
<dbReference type="PATRIC" id="fig|1415166.3.peg.7404"/>
<dbReference type="GO" id="GO:0000976">
    <property type="term" value="F:transcription cis-regulatory region binding"/>
    <property type="evidence" value="ECO:0007669"/>
    <property type="project" value="TreeGrafter"/>
</dbReference>
<proteinExistence type="predicted"/>
<evidence type="ECO:0000313" key="7">
    <source>
        <dbReference type="Proteomes" id="UP000019150"/>
    </source>
</evidence>
<dbReference type="OrthoDB" id="3218408at2"/>
<dbReference type="STRING" id="1415166.NONO_c72150"/>
<accession>W5TRS9</accession>
<keyword evidence="3" id="KW-0804">Transcription</keyword>
<dbReference type="KEGG" id="nno:NONO_c72150"/>
<dbReference type="GO" id="GO:0003700">
    <property type="term" value="F:DNA-binding transcription factor activity"/>
    <property type="evidence" value="ECO:0007669"/>
    <property type="project" value="TreeGrafter"/>
</dbReference>
<dbReference type="Pfam" id="PF00440">
    <property type="entry name" value="TetR_N"/>
    <property type="match status" value="1"/>
</dbReference>
<evidence type="ECO:0000256" key="3">
    <source>
        <dbReference type="ARBA" id="ARBA00023163"/>
    </source>
</evidence>
<evidence type="ECO:0000256" key="1">
    <source>
        <dbReference type="ARBA" id="ARBA00023015"/>
    </source>
</evidence>
<dbReference type="RefSeq" id="WP_148307066.1">
    <property type="nucleotide sequence ID" value="NZ_CP006850.1"/>
</dbReference>
<feature type="DNA-binding region" description="H-T-H motif" evidence="4">
    <location>
        <begin position="32"/>
        <end position="51"/>
    </location>
</feature>
<gene>
    <name evidence="6" type="ORF">NONO_c72150</name>
</gene>
<dbReference type="HOGENOM" id="CLU_1466699_0_0_11"/>
<dbReference type="PANTHER" id="PTHR30055">
    <property type="entry name" value="HTH-TYPE TRANSCRIPTIONAL REGULATOR RUTR"/>
    <property type="match status" value="1"/>
</dbReference>
<dbReference type="EMBL" id="CP006850">
    <property type="protein sequence ID" value="AHH21972.1"/>
    <property type="molecule type" value="Genomic_DNA"/>
</dbReference>
<evidence type="ECO:0000256" key="4">
    <source>
        <dbReference type="PROSITE-ProRule" id="PRU00335"/>
    </source>
</evidence>
<dbReference type="Proteomes" id="UP000019150">
    <property type="component" value="Chromosome"/>
</dbReference>
<dbReference type="InterPro" id="IPR050109">
    <property type="entry name" value="HTH-type_TetR-like_transc_reg"/>
</dbReference>
<evidence type="ECO:0000259" key="5">
    <source>
        <dbReference type="PROSITE" id="PS50977"/>
    </source>
</evidence>
<evidence type="ECO:0000313" key="6">
    <source>
        <dbReference type="EMBL" id="AHH21972.1"/>
    </source>
</evidence>
<dbReference type="InterPro" id="IPR009057">
    <property type="entry name" value="Homeodomain-like_sf"/>
</dbReference>
<sequence length="184" mass="19959">MPTRVETAARTRAALVTAGLRLADEFSLAELSVNRIVAAAGVSKGTFFHHFPSRVDYLLALHQGFHDHLDAEIAAAIGGLPPGRDRLHAAQLAYLDGCLRNRGVRALLLEARAERAITDRIRERNETSAQVAAEDFRAAGWSHPVESARLWIGLVVEAALLELGEGAESPAVRSALEQYLPPPR</sequence>
<protein>
    <submittedName>
        <fullName evidence="6">Putative transcriptional regulator, TetR family</fullName>
    </submittedName>
</protein>
<keyword evidence="1" id="KW-0805">Transcription regulation</keyword>
<dbReference type="PANTHER" id="PTHR30055:SF234">
    <property type="entry name" value="HTH-TYPE TRANSCRIPTIONAL REGULATOR BETI"/>
    <property type="match status" value="1"/>
</dbReference>
<evidence type="ECO:0000256" key="2">
    <source>
        <dbReference type="ARBA" id="ARBA00023125"/>
    </source>
</evidence>
<dbReference type="AlphaFoldDB" id="W5TRS9"/>
<dbReference type="SUPFAM" id="SSF46689">
    <property type="entry name" value="Homeodomain-like"/>
    <property type="match status" value="1"/>
</dbReference>
<feature type="domain" description="HTH tetR-type" evidence="5">
    <location>
        <begin position="9"/>
        <end position="69"/>
    </location>
</feature>
<dbReference type="Gene3D" id="1.10.357.10">
    <property type="entry name" value="Tetracycline Repressor, domain 2"/>
    <property type="match status" value="1"/>
</dbReference>
<dbReference type="eggNOG" id="COG1309">
    <property type="taxonomic scope" value="Bacteria"/>
</dbReference>
<name>W5TRS9_9NOCA</name>
<keyword evidence="2 4" id="KW-0238">DNA-binding</keyword>
<keyword evidence="7" id="KW-1185">Reference proteome</keyword>